<proteinExistence type="inferred from homology"/>
<keyword evidence="7 13" id="KW-0812">Transmembrane</keyword>
<evidence type="ECO:0000256" key="10">
    <source>
        <dbReference type="ARBA" id="ARBA00022989"/>
    </source>
</evidence>
<dbReference type="PATRIC" id="fig|1191523.3.peg.889"/>
<sequence>MDAVLLARLQFALTIGFHFIFPPLSIGLAWLLVIFEALGWKKKEEAYVKIGKFFGKILGLIFAMGVATGIVMEFQFGTNWAEYSKFVGDVFGAPLAAEGIFAFFIESTFLGLYLFGRNKVSKGIHWFSIFMVALGATISAFWILVANSWQQTPAGYVIRNGRAELTDFWAAVFNPSTLPRFFHTFDASLISGAFLVLGISAYLILKGKEVETAKKAFKVALIFGLIVSALEVFPFGHEHSRQVALTQPEKFAATQGLYTTQSGAPIAVFAIPVDNPPELKAPIEIPGLLSWLVFGDISAELKGIDQFPQDEIPPLFLTFVSYHNMVLLGVYFIFITSLATFLYWKKKLWDKKKVLKIFVWSVPLPVIACQLGWITAEVGRQPWIVYKLLRTSEAASITVSAGEILFSIILFGVIYLLLGSLFLYVLFKEVKHGPEPLQNKEVAA</sequence>
<dbReference type="PIRSF" id="PIRSF006446">
    <property type="entry name" value="Cyt_quinol_oxidase_1"/>
    <property type="match status" value="1"/>
</dbReference>
<evidence type="ECO:0000256" key="1">
    <source>
        <dbReference type="ARBA" id="ARBA00004429"/>
    </source>
</evidence>
<keyword evidence="15" id="KW-1185">Reference proteome</keyword>
<feature type="transmembrane region" description="Helical" evidence="13">
    <location>
        <begin position="357"/>
        <end position="376"/>
    </location>
</feature>
<feature type="transmembrane region" description="Helical" evidence="13">
    <location>
        <begin position="91"/>
        <end position="114"/>
    </location>
</feature>
<dbReference type="OrthoDB" id="9807042at2"/>
<dbReference type="KEGG" id="mro:MROS_0843"/>
<keyword evidence="8 13" id="KW-0479">Metal-binding</keyword>
<dbReference type="EMBL" id="CP003557">
    <property type="protein sequence ID" value="AFN74084.1"/>
    <property type="molecule type" value="Genomic_DNA"/>
</dbReference>
<dbReference type="GO" id="GO:0070069">
    <property type="term" value="C:cytochrome complex"/>
    <property type="evidence" value="ECO:0007669"/>
    <property type="project" value="UniProtKB-UniRule"/>
</dbReference>
<keyword evidence="4 13" id="KW-1003">Cell membrane</keyword>
<feature type="transmembrane region" description="Helical" evidence="13">
    <location>
        <begin position="53"/>
        <end position="71"/>
    </location>
</feature>
<protein>
    <submittedName>
        <fullName evidence="14">Cytochrome bd-I oxidase subunit I</fullName>
    </submittedName>
</protein>
<organism evidence="14 15">
    <name type="scientific">Melioribacter roseus (strain DSM 23840 / JCM 17771 / VKM B-2668 / P3M-2)</name>
    <dbReference type="NCBI Taxonomy" id="1191523"/>
    <lineage>
        <taxon>Bacteria</taxon>
        <taxon>Pseudomonadati</taxon>
        <taxon>Ignavibacteriota</taxon>
        <taxon>Ignavibacteria</taxon>
        <taxon>Ignavibacteriales</taxon>
        <taxon>Melioribacteraceae</taxon>
        <taxon>Melioribacter</taxon>
    </lineage>
</organism>
<feature type="transmembrane region" description="Helical" evidence="13">
    <location>
        <begin position="12"/>
        <end position="33"/>
    </location>
</feature>
<gene>
    <name evidence="14" type="ordered locus">MROS_0843</name>
</gene>
<evidence type="ECO:0000256" key="2">
    <source>
        <dbReference type="ARBA" id="ARBA00009819"/>
    </source>
</evidence>
<dbReference type="RefSeq" id="WP_014855520.1">
    <property type="nucleotide sequence ID" value="NC_018178.1"/>
</dbReference>
<dbReference type="GO" id="GO:0020037">
    <property type="term" value="F:heme binding"/>
    <property type="evidence" value="ECO:0007669"/>
    <property type="project" value="TreeGrafter"/>
</dbReference>
<evidence type="ECO:0000256" key="7">
    <source>
        <dbReference type="ARBA" id="ARBA00022692"/>
    </source>
</evidence>
<evidence type="ECO:0000256" key="4">
    <source>
        <dbReference type="ARBA" id="ARBA00022475"/>
    </source>
</evidence>
<evidence type="ECO:0000256" key="9">
    <source>
        <dbReference type="ARBA" id="ARBA00022982"/>
    </source>
</evidence>
<evidence type="ECO:0000256" key="12">
    <source>
        <dbReference type="ARBA" id="ARBA00023136"/>
    </source>
</evidence>
<dbReference type="GO" id="GO:0009055">
    <property type="term" value="F:electron transfer activity"/>
    <property type="evidence" value="ECO:0007669"/>
    <property type="project" value="UniProtKB-UniRule"/>
</dbReference>
<keyword evidence="3 13" id="KW-0813">Transport</keyword>
<dbReference type="PANTHER" id="PTHR30365">
    <property type="entry name" value="CYTOCHROME D UBIQUINOL OXIDASE"/>
    <property type="match status" value="1"/>
</dbReference>
<name>I6ZPV5_MELRP</name>
<dbReference type="InterPro" id="IPR002585">
    <property type="entry name" value="Cyt-d_ubiquinol_oxidase_su_1"/>
</dbReference>
<keyword evidence="12 13" id="KW-0472">Membrane</keyword>
<accession>I6ZPV5</accession>
<keyword evidence="5" id="KW-0997">Cell inner membrane</keyword>
<dbReference type="GO" id="GO:0019646">
    <property type="term" value="P:aerobic electron transport chain"/>
    <property type="evidence" value="ECO:0007669"/>
    <property type="project" value="InterPro"/>
</dbReference>
<keyword evidence="9 13" id="KW-0249">Electron transport</keyword>
<dbReference type="GO" id="GO:0016682">
    <property type="term" value="F:oxidoreductase activity, acting on diphenols and related substances as donors, oxygen as acceptor"/>
    <property type="evidence" value="ECO:0007669"/>
    <property type="project" value="TreeGrafter"/>
</dbReference>
<dbReference type="PANTHER" id="PTHR30365:SF0">
    <property type="entry name" value="CYTOCHROME BD-I UBIQUINOL OXIDASE SUBUNIT 1"/>
    <property type="match status" value="1"/>
</dbReference>
<evidence type="ECO:0000256" key="6">
    <source>
        <dbReference type="ARBA" id="ARBA00022617"/>
    </source>
</evidence>
<dbReference type="eggNOG" id="COG1271">
    <property type="taxonomic scope" value="Bacteria"/>
</dbReference>
<dbReference type="GO" id="GO:0046872">
    <property type="term" value="F:metal ion binding"/>
    <property type="evidence" value="ECO:0007669"/>
    <property type="project" value="UniProtKB-UniRule"/>
</dbReference>
<keyword evidence="6 13" id="KW-0349">Heme</keyword>
<evidence type="ECO:0000256" key="3">
    <source>
        <dbReference type="ARBA" id="ARBA00022448"/>
    </source>
</evidence>
<feature type="transmembrane region" description="Helical" evidence="13">
    <location>
        <begin position="325"/>
        <end position="345"/>
    </location>
</feature>
<evidence type="ECO:0000256" key="13">
    <source>
        <dbReference type="PIRNR" id="PIRNR006446"/>
    </source>
</evidence>
<evidence type="ECO:0000256" key="8">
    <source>
        <dbReference type="ARBA" id="ARBA00022723"/>
    </source>
</evidence>
<comment type="subcellular location">
    <subcellularLocation>
        <location evidence="1">Cell inner membrane</location>
        <topology evidence="1">Multi-pass membrane protein</topology>
    </subcellularLocation>
</comment>
<feature type="transmembrane region" description="Helical" evidence="13">
    <location>
        <begin position="217"/>
        <end position="236"/>
    </location>
</feature>
<dbReference type="GO" id="GO:0005886">
    <property type="term" value="C:plasma membrane"/>
    <property type="evidence" value="ECO:0007669"/>
    <property type="project" value="UniProtKB-SubCell"/>
</dbReference>
<feature type="transmembrane region" description="Helical" evidence="13">
    <location>
        <begin position="126"/>
        <end position="145"/>
    </location>
</feature>
<evidence type="ECO:0000256" key="5">
    <source>
        <dbReference type="ARBA" id="ARBA00022519"/>
    </source>
</evidence>
<feature type="transmembrane region" description="Helical" evidence="13">
    <location>
        <begin position="404"/>
        <end position="427"/>
    </location>
</feature>
<reference evidence="14 15" key="1">
    <citation type="journal article" date="2013" name="PLoS ONE">
        <title>Genomic analysis of Melioribacter roseus, facultatively anaerobic organotrophic bacterium representing a novel deep lineage within Bacteriodetes/Chlorobi group.</title>
        <authorList>
            <person name="Kadnikov V.V."/>
            <person name="Mardanov A.V."/>
            <person name="Podosokorskaya O.A."/>
            <person name="Gavrilov S.N."/>
            <person name="Kublanov I.V."/>
            <person name="Beletsky A.V."/>
            <person name="Bonch-Osmolovskaya E.A."/>
            <person name="Ravin N.V."/>
        </authorList>
    </citation>
    <scope>NUCLEOTIDE SEQUENCE [LARGE SCALE GENOMIC DNA]</scope>
    <source>
        <strain evidence="15">JCM 17771 / P3M-2</strain>
    </source>
</reference>
<dbReference type="STRING" id="1191523.MROS_0843"/>
<dbReference type="Proteomes" id="UP000009011">
    <property type="component" value="Chromosome"/>
</dbReference>
<keyword evidence="10 13" id="KW-1133">Transmembrane helix</keyword>
<evidence type="ECO:0000313" key="14">
    <source>
        <dbReference type="EMBL" id="AFN74084.1"/>
    </source>
</evidence>
<dbReference type="Pfam" id="PF01654">
    <property type="entry name" value="Cyt_bd_oxida_I"/>
    <property type="match status" value="1"/>
</dbReference>
<dbReference type="AlphaFoldDB" id="I6ZPV5"/>
<evidence type="ECO:0000313" key="15">
    <source>
        <dbReference type="Proteomes" id="UP000009011"/>
    </source>
</evidence>
<dbReference type="HOGENOM" id="CLU_030555_3_1_10"/>
<comment type="similarity">
    <text evidence="2 13">Belongs to the cytochrome ubiquinol oxidase subunit 1 family.</text>
</comment>
<feature type="transmembrane region" description="Helical" evidence="13">
    <location>
        <begin position="187"/>
        <end position="205"/>
    </location>
</feature>
<keyword evidence="11 13" id="KW-0408">Iron</keyword>
<evidence type="ECO:0000256" key="11">
    <source>
        <dbReference type="ARBA" id="ARBA00023004"/>
    </source>
</evidence>